<reference evidence="1 2" key="1">
    <citation type="submission" date="2018-07" db="EMBL/GenBank/DDBJ databases">
        <title>Freshwater and sediment microbial communities from various areas in North America, analyzing microbe dynamics in response to fracking.</title>
        <authorList>
            <person name="Lamendella R."/>
        </authorList>
    </citation>
    <scope>NUCLEOTIDE SEQUENCE [LARGE SCALE GENOMIC DNA]</scope>
    <source>
        <strain evidence="1 2">160A</strain>
    </source>
</reference>
<comment type="caution">
    <text evidence="1">The sequence shown here is derived from an EMBL/GenBank/DDBJ whole genome shotgun (WGS) entry which is preliminary data.</text>
</comment>
<dbReference type="STRING" id="1168289.GCA_000259075_03475"/>
<accession>A0A2T0WXF3</accession>
<dbReference type="AlphaFoldDB" id="A0A2T0WXF3"/>
<evidence type="ECO:0000313" key="1">
    <source>
        <dbReference type="EMBL" id="RCW39033.1"/>
    </source>
</evidence>
<proteinExistence type="predicted"/>
<dbReference type="RefSeq" id="WP_181256489.1">
    <property type="nucleotide sequence ID" value="NZ_PVTS01000014.1"/>
</dbReference>
<organism evidence="1 2">
    <name type="scientific">Marinilabilia salmonicolor</name>
    <dbReference type="NCBI Taxonomy" id="989"/>
    <lineage>
        <taxon>Bacteria</taxon>
        <taxon>Pseudomonadati</taxon>
        <taxon>Bacteroidota</taxon>
        <taxon>Bacteroidia</taxon>
        <taxon>Marinilabiliales</taxon>
        <taxon>Marinilabiliaceae</taxon>
        <taxon>Marinilabilia</taxon>
    </lineage>
</organism>
<keyword evidence="2" id="KW-1185">Reference proteome</keyword>
<name>A0A2T0WXF3_9BACT</name>
<evidence type="ECO:0000313" key="2">
    <source>
        <dbReference type="Proteomes" id="UP000252733"/>
    </source>
</evidence>
<dbReference type="EMBL" id="QPIZ01000002">
    <property type="protein sequence ID" value="RCW39033.1"/>
    <property type="molecule type" value="Genomic_DNA"/>
</dbReference>
<protein>
    <submittedName>
        <fullName evidence="1">Uncharacterized protein</fullName>
    </submittedName>
</protein>
<dbReference type="Proteomes" id="UP000252733">
    <property type="component" value="Unassembled WGS sequence"/>
</dbReference>
<gene>
    <name evidence="1" type="ORF">DFO77_102187</name>
</gene>
<sequence>MLMVKDDKLEYDGANNHPDKAKVNFVVWWKKEEDTKEIKILLPQIRFKNSKSGTIPAG</sequence>